<reference evidence="2 3" key="1">
    <citation type="journal article" date="2020" name="bioRxiv">
        <title>Whole genome comparisons of ergot fungi reveals the divergence and evolution of species within the genus Claviceps are the result of varying mechanisms driving genome evolution and host range expansion.</title>
        <authorList>
            <person name="Wyka S.A."/>
            <person name="Mondo S.J."/>
            <person name="Liu M."/>
            <person name="Dettman J."/>
            <person name="Nalam V."/>
            <person name="Broders K.D."/>
        </authorList>
    </citation>
    <scope>NUCLEOTIDE SEQUENCE [LARGE SCALE GENOMIC DNA]</scope>
    <source>
        <strain evidence="2 3">Clav52</strain>
    </source>
</reference>
<keyword evidence="3" id="KW-1185">Reference proteome</keyword>
<evidence type="ECO:0000256" key="1">
    <source>
        <dbReference type="SAM" id="MobiDB-lite"/>
    </source>
</evidence>
<sequence>MDHRFDPTGETNKEERSPTVPIQATLIEAEVPKRLRKYVKRGFFSARWKRAHEDINHGAASNIDANDRVAFFIRDSIDEGLTDMDLGIRFRDDFGSWRETSFDLLSPSVQEELRDFLRERRALSDYGFNRKIAPFLAEVVETETPEETEWRRLMTIRHERQRQRSRRAPSFLMHTQQQQARPAPGGDPQPSHLHRQQVQCAPSAKIQNQQARSAPRLDSQLSHTHRQQQFLPTVIRSLIPPTYEKNLPILREPSLQYCSVPTQSQLVPQEKLLLPQLLHETPMPTPRTDSRPTLLHQDSNGNPHVKTTAGSHHKLKSAPVNKAVTESVNNTLAESRHDTSGDNEEEHSSDPLKSAAARPFDDSSLIIPAVDPRVETEQRPDEPLDKGAPANEQEFVAAHYEDSADVEEFDGPIDDRKRKEKETLRGEFSPAIYVFPPDKGSSWMPPALRLLMTPPAPKCLMTPMTLVNHFPADFEKYFRLVERLVP</sequence>
<organism evidence="2 3">
    <name type="scientific">Claviceps aff. purpurea</name>
    <dbReference type="NCBI Taxonomy" id="1967640"/>
    <lineage>
        <taxon>Eukaryota</taxon>
        <taxon>Fungi</taxon>
        <taxon>Dikarya</taxon>
        <taxon>Ascomycota</taxon>
        <taxon>Pezizomycotina</taxon>
        <taxon>Sordariomycetes</taxon>
        <taxon>Hypocreomycetidae</taxon>
        <taxon>Hypocreales</taxon>
        <taxon>Clavicipitaceae</taxon>
        <taxon>Claviceps</taxon>
    </lineage>
</organism>
<accession>A0A9P7U2E9</accession>
<dbReference type="AlphaFoldDB" id="A0A9P7U2E9"/>
<feature type="compositionally biased region" description="Polar residues" evidence="1">
    <location>
        <begin position="196"/>
        <end position="212"/>
    </location>
</feature>
<feature type="region of interest" description="Disordered" evidence="1">
    <location>
        <begin position="159"/>
        <end position="225"/>
    </location>
</feature>
<feature type="region of interest" description="Disordered" evidence="1">
    <location>
        <begin position="280"/>
        <end position="388"/>
    </location>
</feature>
<feature type="compositionally biased region" description="Basic and acidic residues" evidence="1">
    <location>
        <begin position="334"/>
        <end position="350"/>
    </location>
</feature>
<comment type="caution">
    <text evidence="2">The sequence shown here is derived from an EMBL/GenBank/DDBJ whole genome shotgun (WGS) entry which is preliminary data.</text>
</comment>
<name>A0A9P7U2E9_9HYPO</name>
<feature type="compositionally biased region" description="Basic and acidic residues" evidence="1">
    <location>
        <begin position="372"/>
        <end position="385"/>
    </location>
</feature>
<protein>
    <submittedName>
        <fullName evidence="2">Uncharacterized protein</fullName>
    </submittedName>
</protein>
<evidence type="ECO:0000313" key="3">
    <source>
        <dbReference type="Proteomes" id="UP000707071"/>
    </source>
</evidence>
<gene>
    <name evidence="2" type="ORF">E4U09_000472</name>
</gene>
<dbReference type="Proteomes" id="UP000707071">
    <property type="component" value="Unassembled WGS sequence"/>
</dbReference>
<proteinExistence type="predicted"/>
<dbReference type="EMBL" id="SRRH01001113">
    <property type="protein sequence ID" value="KAG6282855.1"/>
    <property type="molecule type" value="Genomic_DNA"/>
</dbReference>
<evidence type="ECO:0000313" key="2">
    <source>
        <dbReference type="EMBL" id="KAG6282855.1"/>
    </source>
</evidence>
<feature type="compositionally biased region" description="Polar residues" evidence="1">
    <location>
        <begin position="324"/>
        <end position="333"/>
    </location>
</feature>